<reference evidence="1" key="2">
    <citation type="submission" date="2019-06" db="EMBL/GenBank/DDBJ databases">
        <title>Genomics analysis of Aphanomyces spp. identifies a new class of oomycete effector associated with host adaptation.</title>
        <authorList>
            <person name="Gaulin E."/>
        </authorList>
    </citation>
    <scope>NUCLEOTIDE SEQUENCE</scope>
    <source>
        <strain evidence="1">CBS 578.67</strain>
    </source>
</reference>
<reference evidence="2 3" key="1">
    <citation type="submission" date="2019-03" db="EMBL/GenBank/DDBJ databases">
        <authorList>
            <person name="Gaulin E."/>
            <person name="Dumas B."/>
        </authorList>
    </citation>
    <scope>NUCLEOTIDE SEQUENCE [LARGE SCALE GENOMIC DNA]</scope>
    <source>
        <strain evidence="2">CBS 568.67</strain>
    </source>
</reference>
<dbReference type="AlphaFoldDB" id="A0A485LPA4"/>
<evidence type="ECO:0000313" key="3">
    <source>
        <dbReference type="Proteomes" id="UP000332933"/>
    </source>
</evidence>
<accession>A0A485LPA4</accession>
<evidence type="ECO:0000313" key="1">
    <source>
        <dbReference type="EMBL" id="KAF0683941.1"/>
    </source>
</evidence>
<dbReference type="EMBL" id="VJMH01007338">
    <property type="protein sequence ID" value="KAF0683941.1"/>
    <property type="molecule type" value="Genomic_DNA"/>
</dbReference>
<dbReference type="EMBL" id="CAADRA010007364">
    <property type="protein sequence ID" value="VFU00665.1"/>
    <property type="molecule type" value="Genomic_DNA"/>
</dbReference>
<evidence type="ECO:0000313" key="2">
    <source>
        <dbReference type="EMBL" id="VFU00665.1"/>
    </source>
</evidence>
<dbReference type="Proteomes" id="UP000332933">
    <property type="component" value="Unassembled WGS sequence"/>
</dbReference>
<sequence length="118" mass="13695">MLSSSCGSAFHTYTARHARVVFEDSAVFRLIHSPMYVKASSWAKTHLLHERIHAARWTRLHGQCLAYAEALRRKGRLHLWHRILKIEGKVTSSVRAWERVDKTLEHLWLARRNIGLGS</sequence>
<gene>
    <name evidence="2" type="primary">Aste57867_24022</name>
    <name evidence="1" type="ORF">As57867_023949</name>
    <name evidence="2" type="ORF">ASTE57867_24022</name>
</gene>
<name>A0A485LPA4_9STRA</name>
<proteinExistence type="predicted"/>
<organism evidence="2 3">
    <name type="scientific">Aphanomyces stellatus</name>
    <dbReference type="NCBI Taxonomy" id="120398"/>
    <lineage>
        <taxon>Eukaryota</taxon>
        <taxon>Sar</taxon>
        <taxon>Stramenopiles</taxon>
        <taxon>Oomycota</taxon>
        <taxon>Saprolegniomycetes</taxon>
        <taxon>Saprolegniales</taxon>
        <taxon>Verrucalvaceae</taxon>
        <taxon>Aphanomyces</taxon>
    </lineage>
</organism>
<protein>
    <submittedName>
        <fullName evidence="2">Aste57867_24022 protein</fullName>
    </submittedName>
</protein>
<keyword evidence="3" id="KW-1185">Reference proteome</keyword>